<protein>
    <submittedName>
        <fullName evidence="1">Uncharacterized protein</fullName>
    </submittedName>
</protein>
<name>A0A381WXA7_9ZZZZ</name>
<dbReference type="AlphaFoldDB" id="A0A381WXA7"/>
<gene>
    <name evidence="1" type="ORF">METZ01_LOCUS109762</name>
</gene>
<dbReference type="EMBL" id="UINC01013128">
    <property type="protein sequence ID" value="SVA56908.1"/>
    <property type="molecule type" value="Genomic_DNA"/>
</dbReference>
<accession>A0A381WXA7</accession>
<sequence>MDALEYGCPTCSLESGFTVELLQQKIICISVAVKMSYVL</sequence>
<reference evidence="1" key="1">
    <citation type="submission" date="2018-05" db="EMBL/GenBank/DDBJ databases">
        <authorList>
            <person name="Lanie J.A."/>
            <person name="Ng W.-L."/>
            <person name="Kazmierczak K.M."/>
            <person name="Andrzejewski T.M."/>
            <person name="Davidsen T.M."/>
            <person name="Wayne K.J."/>
            <person name="Tettelin H."/>
            <person name="Glass J.I."/>
            <person name="Rusch D."/>
            <person name="Podicherti R."/>
            <person name="Tsui H.-C.T."/>
            <person name="Winkler M.E."/>
        </authorList>
    </citation>
    <scope>NUCLEOTIDE SEQUENCE</scope>
</reference>
<organism evidence="1">
    <name type="scientific">marine metagenome</name>
    <dbReference type="NCBI Taxonomy" id="408172"/>
    <lineage>
        <taxon>unclassified sequences</taxon>
        <taxon>metagenomes</taxon>
        <taxon>ecological metagenomes</taxon>
    </lineage>
</organism>
<evidence type="ECO:0000313" key="1">
    <source>
        <dbReference type="EMBL" id="SVA56908.1"/>
    </source>
</evidence>
<proteinExistence type="predicted"/>